<comment type="caution">
    <text evidence="1">The sequence shown here is derived from an EMBL/GenBank/DDBJ whole genome shotgun (WGS) entry which is preliminary data.</text>
</comment>
<dbReference type="OrthoDB" id="2086335at2"/>
<organism evidence="1 2">
    <name type="scientific">Pseudobacteroides cellulosolvens ATCC 35603 = DSM 2933</name>
    <dbReference type="NCBI Taxonomy" id="398512"/>
    <lineage>
        <taxon>Bacteria</taxon>
        <taxon>Bacillati</taxon>
        <taxon>Bacillota</taxon>
        <taxon>Clostridia</taxon>
        <taxon>Eubacteriales</taxon>
        <taxon>Oscillospiraceae</taxon>
        <taxon>Pseudobacteroides</taxon>
    </lineage>
</organism>
<dbReference type="AlphaFoldDB" id="A0A0L6JKN1"/>
<sequence length="92" mass="10248">MDKDLKPKVELTDEELMDMVGGFDVAADETISADTVTVSVDKYYKPFMKYGIKPVAKYGVKPVTKYGIVVAKYGVQLMYGIIPDDQYGTILK</sequence>
<keyword evidence="2" id="KW-1185">Reference proteome</keyword>
<protein>
    <submittedName>
        <fullName evidence="1">Uncharacterized protein</fullName>
    </submittedName>
</protein>
<reference evidence="2" key="1">
    <citation type="submission" date="2015-07" db="EMBL/GenBank/DDBJ databases">
        <title>Near-Complete Genome Sequence of the Cellulolytic Bacterium Bacteroides (Pseudobacteroides) cellulosolvens ATCC 35603.</title>
        <authorList>
            <person name="Dassa B."/>
            <person name="Utturkar S.M."/>
            <person name="Klingeman D.M."/>
            <person name="Hurt R.A."/>
            <person name="Keller M."/>
            <person name="Xu J."/>
            <person name="Reddy Y.H.K."/>
            <person name="Borovok I."/>
            <person name="Grinberg I.R."/>
            <person name="Lamed R."/>
            <person name="Zhivin O."/>
            <person name="Bayer E.A."/>
            <person name="Brown S.D."/>
        </authorList>
    </citation>
    <scope>NUCLEOTIDE SEQUENCE [LARGE SCALE GENOMIC DNA]</scope>
    <source>
        <strain evidence="2">DSM 2933</strain>
    </source>
</reference>
<evidence type="ECO:0000313" key="2">
    <source>
        <dbReference type="Proteomes" id="UP000036923"/>
    </source>
</evidence>
<proteinExistence type="predicted"/>
<name>A0A0L6JKN1_9FIRM</name>
<dbReference type="EMBL" id="LGTC01000001">
    <property type="protein sequence ID" value="KNY25937.1"/>
    <property type="molecule type" value="Genomic_DNA"/>
</dbReference>
<evidence type="ECO:0000313" key="1">
    <source>
        <dbReference type="EMBL" id="KNY25937.1"/>
    </source>
</evidence>
<dbReference type="STRING" id="398512.Bccel_1197"/>
<dbReference type="Proteomes" id="UP000036923">
    <property type="component" value="Unassembled WGS sequence"/>
</dbReference>
<dbReference type="PATRIC" id="fig|398512.5.peg.1240"/>
<accession>A0A0L6JKN1</accession>
<gene>
    <name evidence="1" type="ORF">Bccel_1197</name>
</gene>
<dbReference type="RefSeq" id="WP_036944190.1">
    <property type="nucleotide sequence ID" value="NZ_JQKC01000026.1"/>
</dbReference>